<dbReference type="Pfam" id="PF00378">
    <property type="entry name" value="ECH_1"/>
    <property type="match status" value="1"/>
</dbReference>
<dbReference type="Gene3D" id="3.90.226.10">
    <property type="entry name" value="2-enoyl-CoA Hydratase, Chain A, domain 1"/>
    <property type="match status" value="1"/>
</dbReference>
<dbReference type="CDD" id="cd06558">
    <property type="entry name" value="crotonase-like"/>
    <property type="match status" value="1"/>
</dbReference>
<keyword evidence="4" id="KW-1185">Reference proteome</keyword>
<evidence type="ECO:0000256" key="2">
    <source>
        <dbReference type="RuleBase" id="RU003707"/>
    </source>
</evidence>
<proteinExistence type="inferred from homology"/>
<reference evidence="3 4" key="1">
    <citation type="submission" date="2019-10" db="EMBL/GenBank/DDBJ databases">
        <title>Thermopilla bonchosmolovskayae gen. nov., sp. nov., a moderately thermophilic Chloroflexi bacterium from a Chukotka hot spring (Arctic, Russia), representing a novel classis Thermopillaia, which include previously uncultivated lineage OLB14.</title>
        <authorList>
            <person name="Kochetkova T.V."/>
            <person name="Zayulina K.S."/>
            <person name="Zhigarkov V.S."/>
            <person name="Minaev N.V."/>
            <person name="Novikov A."/>
            <person name="Toshchakov S.V."/>
            <person name="Elcheninov A.G."/>
            <person name="Kublanov I.V."/>
        </authorList>
    </citation>
    <scope>NUCLEOTIDE SEQUENCE [LARGE SCALE GENOMIC DNA]</scope>
    <source>
        <strain evidence="3 4">3753O</strain>
    </source>
</reference>
<dbReference type="InterPro" id="IPR014748">
    <property type="entry name" value="Enoyl-CoA_hydra_C"/>
</dbReference>
<dbReference type="PANTHER" id="PTHR43802">
    <property type="entry name" value="ENOYL-COA HYDRATASE"/>
    <property type="match status" value="1"/>
</dbReference>
<dbReference type="EMBL" id="CP042829">
    <property type="protein sequence ID" value="QFG02936.1"/>
    <property type="molecule type" value="Genomic_DNA"/>
</dbReference>
<evidence type="ECO:0000256" key="1">
    <source>
        <dbReference type="ARBA" id="ARBA00005254"/>
    </source>
</evidence>
<gene>
    <name evidence="3" type="ORF">Tbon_06395</name>
</gene>
<evidence type="ECO:0000313" key="3">
    <source>
        <dbReference type="EMBL" id="QFG02936.1"/>
    </source>
</evidence>
<organism evidence="3 4">
    <name type="scientific">Tepidiforma bonchosmolovskayae</name>
    <dbReference type="NCBI Taxonomy" id="2601677"/>
    <lineage>
        <taxon>Bacteria</taxon>
        <taxon>Bacillati</taxon>
        <taxon>Chloroflexota</taxon>
        <taxon>Tepidiformia</taxon>
        <taxon>Tepidiformales</taxon>
        <taxon>Tepidiformaceae</taxon>
        <taxon>Tepidiforma</taxon>
    </lineage>
</organism>
<comment type="similarity">
    <text evidence="1 2">Belongs to the enoyl-CoA hydratase/isomerase family.</text>
</comment>
<accession>A0ABX6C1F4</accession>
<dbReference type="InterPro" id="IPR029045">
    <property type="entry name" value="ClpP/crotonase-like_dom_sf"/>
</dbReference>
<sequence>MSSFLQPTRVSSGHHLHRRAAPVSNLIAIEDAGHVRTIRLNRPEVKNALSQELAWGVVTAIEEAMNVDDVWLICLTGTGDAFCSGLDLRGPGDYSPKSPLNTQLDDLGWVSQFLLTLRQKCEKPIVGAISGVAVGAGLSLALATDIRLMKRSARILAGYPRIGGSPDGGMTFTLSQAIGYEQTMRFLLENRTVDAEEALRLGLVGEVVDDDRWEARVAEYCQGLCATVSPITMRLTKRTVVKATTPIDLEAQCRLELASIRMAFASEDGREARAAFLEKRPPVFKGR</sequence>
<dbReference type="InterPro" id="IPR001753">
    <property type="entry name" value="Enoyl-CoA_hydra/iso"/>
</dbReference>
<dbReference type="Gene3D" id="1.10.12.10">
    <property type="entry name" value="Lyase 2-enoyl-coa Hydratase, Chain A, domain 2"/>
    <property type="match status" value="1"/>
</dbReference>
<evidence type="ECO:0000313" key="4">
    <source>
        <dbReference type="Proteomes" id="UP000326331"/>
    </source>
</evidence>
<dbReference type="InterPro" id="IPR018376">
    <property type="entry name" value="Enoyl-CoA_hyd/isom_CS"/>
</dbReference>
<name>A0ABX6C1F4_9CHLR</name>
<dbReference type="Proteomes" id="UP000326331">
    <property type="component" value="Chromosome"/>
</dbReference>
<dbReference type="PROSITE" id="PS00166">
    <property type="entry name" value="ENOYL_COA_HYDRATASE"/>
    <property type="match status" value="1"/>
</dbReference>
<dbReference type="PANTHER" id="PTHR43802:SF1">
    <property type="entry name" value="IP11341P-RELATED"/>
    <property type="match status" value="1"/>
</dbReference>
<dbReference type="SUPFAM" id="SSF52096">
    <property type="entry name" value="ClpP/crotonase"/>
    <property type="match status" value="1"/>
</dbReference>
<protein>
    <submittedName>
        <fullName evidence="3">Enoyl-CoA hydratase</fullName>
    </submittedName>
</protein>